<dbReference type="GO" id="GO:0052689">
    <property type="term" value="F:carboxylic ester hydrolase activity"/>
    <property type="evidence" value="ECO:0007669"/>
    <property type="project" value="UniProtKB-KW"/>
</dbReference>
<organism evidence="7 8">
    <name type="scientific">Allacma fusca</name>
    <dbReference type="NCBI Taxonomy" id="39272"/>
    <lineage>
        <taxon>Eukaryota</taxon>
        <taxon>Metazoa</taxon>
        <taxon>Ecdysozoa</taxon>
        <taxon>Arthropoda</taxon>
        <taxon>Hexapoda</taxon>
        <taxon>Collembola</taxon>
        <taxon>Symphypleona</taxon>
        <taxon>Sminthuridae</taxon>
        <taxon>Allacma</taxon>
    </lineage>
</organism>
<dbReference type="EMBL" id="CAJVCH010033139">
    <property type="protein sequence ID" value="CAG7713563.1"/>
    <property type="molecule type" value="Genomic_DNA"/>
</dbReference>
<reference evidence="7" key="1">
    <citation type="submission" date="2021-06" db="EMBL/GenBank/DDBJ databases">
        <authorList>
            <person name="Hodson N. C."/>
            <person name="Mongue J. A."/>
            <person name="Jaron S. K."/>
        </authorList>
    </citation>
    <scope>NUCLEOTIDE SEQUENCE</scope>
</reference>
<evidence type="ECO:0000256" key="2">
    <source>
        <dbReference type="ARBA" id="ARBA00022487"/>
    </source>
</evidence>
<keyword evidence="3 5" id="KW-0378">Hydrolase</keyword>
<dbReference type="InterPro" id="IPR019819">
    <property type="entry name" value="Carboxylesterase_B_CS"/>
</dbReference>
<gene>
    <name evidence="7" type="ORF">AFUS01_LOCUS5230</name>
</gene>
<keyword evidence="2" id="KW-0719">Serine esterase</keyword>
<evidence type="ECO:0000259" key="6">
    <source>
        <dbReference type="Pfam" id="PF00135"/>
    </source>
</evidence>
<evidence type="ECO:0000256" key="4">
    <source>
        <dbReference type="ARBA" id="ARBA00023180"/>
    </source>
</evidence>
<evidence type="ECO:0000256" key="5">
    <source>
        <dbReference type="RuleBase" id="RU361235"/>
    </source>
</evidence>
<dbReference type="PANTHER" id="PTHR43142">
    <property type="entry name" value="CARBOXYLIC ESTER HYDROLASE"/>
    <property type="match status" value="1"/>
</dbReference>
<dbReference type="PROSITE" id="PS00941">
    <property type="entry name" value="CARBOXYLESTERASE_B_2"/>
    <property type="match status" value="1"/>
</dbReference>
<comment type="similarity">
    <text evidence="1 5">Belongs to the type-B carboxylesterase/lipase family.</text>
</comment>
<name>A0A8J2NN18_9HEXA</name>
<sequence length="499" mass="56166">MHCNWLTRLNRTYHAFKGIPFAKPPLGKLRFESPQPPANWPGILNATQFNTGCAQQGYGTEDCLYLNVFSPKVGEGFSQTPIPVMVYIHGGFFQYGTAMRYNPDYILDEDVVLVTVNFRLHSLGFLNTADGTVKGNMGLKDMAMALQWVQTNIGKFGGDPKRVTIFGLSAGGAAVHYLLLSNSTKGLFSKAISQSGVATKLWSFQPEPVESANLLAQRLNCPTNPISAMVACMKEVDVDLIIKYSSMSGGVIKNDLEVFCPSVEVSSDDSFLTKHPYDVIVDGEAQRVPWISGSASGEGLLYINPILENPTLVKQMNENWTEAAPTYLYYNKSQNDITARITDFYFGDKEINFQKLIVNFTKLWSDRLYISFTRNTAMMQAKFSPVYTYFFDYKKDESNFAANHGEELFLLFPLNPTVGLNSKHYKISKDLVKLWVQFAADEPVLNFQDHLWEPIDVSGKAPIKYLYLSNGLNAFIEDPIKERMGFWDALNLYKIEPRD</sequence>
<keyword evidence="4" id="KW-0325">Glycoprotein</keyword>
<protein>
    <recommendedName>
        <fullName evidence="5">Carboxylic ester hydrolase</fullName>
        <ecNumber evidence="5">3.1.1.-</ecNumber>
    </recommendedName>
</protein>
<dbReference type="EC" id="3.1.1.-" evidence="5"/>
<dbReference type="PANTHER" id="PTHR43142:SF1">
    <property type="entry name" value="CARBOXYLIC ESTER HYDROLASE"/>
    <property type="match status" value="1"/>
</dbReference>
<dbReference type="InterPro" id="IPR019826">
    <property type="entry name" value="Carboxylesterase_B_AS"/>
</dbReference>
<accession>A0A8J2NN18</accession>
<evidence type="ECO:0000256" key="3">
    <source>
        <dbReference type="ARBA" id="ARBA00022801"/>
    </source>
</evidence>
<dbReference type="AlphaFoldDB" id="A0A8J2NN18"/>
<evidence type="ECO:0000313" key="7">
    <source>
        <dbReference type="EMBL" id="CAG7713563.1"/>
    </source>
</evidence>
<dbReference type="OrthoDB" id="6846267at2759"/>
<feature type="domain" description="Carboxylesterase type B" evidence="6">
    <location>
        <begin position="11"/>
        <end position="487"/>
    </location>
</feature>
<proteinExistence type="inferred from homology"/>
<dbReference type="PROSITE" id="PS00122">
    <property type="entry name" value="CARBOXYLESTERASE_B_1"/>
    <property type="match status" value="1"/>
</dbReference>
<comment type="caution">
    <text evidence="7">The sequence shown here is derived from an EMBL/GenBank/DDBJ whole genome shotgun (WGS) entry which is preliminary data.</text>
</comment>
<evidence type="ECO:0000256" key="1">
    <source>
        <dbReference type="ARBA" id="ARBA00005964"/>
    </source>
</evidence>
<dbReference type="Pfam" id="PF00135">
    <property type="entry name" value="COesterase"/>
    <property type="match status" value="1"/>
</dbReference>
<dbReference type="Proteomes" id="UP000708208">
    <property type="component" value="Unassembled WGS sequence"/>
</dbReference>
<dbReference type="InterPro" id="IPR002018">
    <property type="entry name" value="CarbesteraseB"/>
</dbReference>
<evidence type="ECO:0000313" key="8">
    <source>
        <dbReference type="Proteomes" id="UP000708208"/>
    </source>
</evidence>
<keyword evidence="8" id="KW-1185">Reference proteome</keyword>